<dbReference type="AlphaFoldDB" id="A0A4U5WZF2"/>
<proteinExistence type="predicted"/>
<organism evidence="2 3">
    <name type="scientific">Streptomyces galbus</name>
    <dbReference type="NCBI Taxonomy" id="33898"/>
    <lineage>
        <taxon>Bacteria</taxon>
        <taxon>Bacillati</taxon>
        <taxon>Actinomycetota</taxon>
        <taxon>Actinomycetes</taxon>
        <taxon>Kitasatosporales</taxon>
        <taxon>Streptomycetaceae</taxon>
        <taxon>Streptomyces</taxon>
    </lineage>
</organism>
<dbReference type="RefSeq" id="WP_137301538.1">
    <property type="nucleotide sequence ID" value="NZ_BMVD01000008.1"/>
</dbReference>
<name>A0A4U5WZF2_STRGB</name>
<evidence type="ECO:0000313" key="2">
    <source>
        <dbReference type="EMBL" id="TKT07999.1"/>
    </source>
</evidence>
<feature type="compositionally biased region" description="Polar residues" evidence="1">
    <location>
        <begin position="38"/>
        <end position="52"/>
    </location>
</feature>
<gene>
    <name evidence="2" type="ORF">E4U92_18435</name>
</gene>
<protein>
    <submittedName>
        <fullName evidence="2">Uncharacterized protein</fullName>
    </submittedName>
</protein>
<evidence type="ECO:0000256" key="1">
    <source>
        <dbReference type="SAM" id="MobiDB-lite"/>
    </source>
</evidence>
<sequence>MPSNGQSTPDQQQPDEDAGSGTGGGSVSIGSMSGGSVATGSHGTATSYNTTGAGPDPRHAELLEAVRQLREDLRAAAERSAEDAALDRELADAEAEITGTGSASAGRLARLLGSVRGWLGSQGAAVGAVASATAVVQGVAQLLG</sequence>
<accession>A0A4U5WZF2</accession>
<dbReference type="Proteomes" id="UP000308632">
    <property type="component" value="Unassembled WGS sequence"/>
</dbReference>
<feature type="region of interest" description="Disordered" evidence="1">
    <location>
        <begin position="1"/>
        <end position="59"/>
    </location>
</feature>
<evidence type="ECO:0000313" key="3">
    <source>
        <dbReference type="Proteomes" id="UP000308632"/>
    </source>
</evidence>
<comment type="caution">
    <text evidence="2">The sequence shown here is derived from an EMBL/GenBank/DDBJ whole genome shotgun (WGS) entry which is preliminary data.</text>
</comment>
<feature type="compositionally biased region" description="Polar residues" evidence="1">
    <location>
        <begin position="1"/>
        <end position="12"/>
    </location>
</feature>
<dbReference type="EMBL" id="SZPR01000015">
    <property type="protein sequence ID" value="TKT07999.1"/>
    <property type="molecule type" value="Genomic_DNA"/>
</dbReference>
<reference evidence="2 3" key="1">
    <citation type="submission" date="2019-04" db="EMBL/GenBank/DDBJ databases">
        <title>Streptomyces lasaliensis sp.nov., an Actinomycete isolated from soil which produces the polyether antibiotic lasalocid.</title>
        <authorList>
            <person name="Erwin G."/>
            <person name="Haber C."/>
        </authorList>
    </citation>
    <scope>NUCLEOTIDE SEQUENCE [LARGE SCALE GENOMIC DNA]</scope>
    <source>
        <strain evidence="2 3">DSM 40089</strain>
    </source>
</reference>